<dbReference type="Gene3D" id="3.40.50.300">
    <property type="entry name" value="P-loop containing nucleotide triphosphate hydrolases"/>
    <property type="match status" value="1"/>
</dbReference>
<dbReference type="Proteomes" id="UP001054846">
    <property type="component" value="Chromosome"/>
</dbReference>
<sequence>MGLVSKKSYQNSDLWDIHALPSGAGAYILSNNGRPLYQVGFELSGVRLSQSDAELDGIYQKLVALINALPPGTRVRVIHQIDANLKETLDQFEGELARAALPDHARYFIGQNKLHVETLLARGRVIRRRLVVLFTFDPNGLVNARQNFVQKLALVGVDWFYTALGGASRFDQMTREVFEQSMRELDEFRDLCLRLLRTSGMAVLSLGPGELWKLSFERNHPLTAKTQGVPPLPTDWREDERLAAEKKQLPLYSTPRELVYSQEPSFQPDHVYLDGKYAGVVTLRSKPKQGTFPVLMGQLLQFSFDYEVVVDLVVAEPNQARGRLALLENTIVANINTAKTVADVNQQEKLEEIRDAKIRLTRNREKIVTLGMAVIPKADSTKQLDEYCHLIENVFTNMSEAVGLRERNLAWQVWCQSAPDSANPMARRRTHSSSRAAVLMPLNAPKKGDRKPLLTFLTPSGDLYKFNPFDGSNPNFNMGIFAQSGHGKSVMVFMLLIGALIEEALITILDVGVVEGGGTYKPLCDLVGGSYVQFGSGSIAINPLELPIDLILDEFDEEDFGDPADQFAPPTPAQIYTRVREYIKALLYVMITGAKDNAHEQIIIGKLNQALAEFYADPVIRDRLRAAHKGGMGSAAWRRYPTLSDFIEFIPYRGADDEVAELMSLVLRGTYCSGLEGAIFNRPSNIDQSAPMLVFDLKDVPQSMFEAVVVATNGAAVRRSYRRDGKLKFVVADEAGVLLKRRVVASLIAELFATGRKSGISTAFVAQDYAQAMRSEAWSDLKANMNNVFFGACYPQTLETVGQQMQMPREIVQELAGPAFKRNRLEGYSPWLHVKGGNEYEVVHCVPPISLLWLAANDPRETAIKKQYLQAVRDPYTALKLLSADYPQLAEGGKQNTYLDQFIRKYQEAIAHA</sequence>
<proteinExistence type="predicted"/>
<reference evidence="1 2" key="1">
    <citation type="journal article" date="2021" name="Genome Biol. Evol.">
        <title>Complete Genome Sequencing of a Novel Gloeobacter Species from a Waterfall Cave in Mexico.</title>
        <authorList>
            <person name="Saw J.H."/>
            <person name="Cardona T."/>
            <person name="Montejano G."/>
        </authorList>
    </citation>
    <scope>NUCLEOTIDE SEQUENCE [LARGE SCALE GENOMIC DNA]</scope>
    <source>
        <strain evidence="1">MG652769</strain>
    </source>
</reference>
<evidence type="ECO:0000313" key="2">
    <source>
        <dbReference type="Proteomes" id="UP001054846"/>
    </source>
</evidence>
<protein>
    <submittedName>
        <fullName evidence="1">Uncharacterized protein</fullName>
    </submittedName>
</protein>
<dbReference type="InterPro" id="IPR027417">
    <property type="entry name" value="P-loop_NTPase"/>
</dbReference>
<dbReference type="SUPFAM" id="SSF52540">
    <property type="entry name" value="P-loop containing nucleoside triphosphate hydrolases"/>
    <property type="match status" value="1"/>
</dbReference>
<accession>A0ABY3PGF1</accession>
<name>A0ABY3PGF1_9CYAN</name>
<keyword evidence="2" id="KW-1185">Reference proteome</keyword>
<dbReference type="RefSeq" id="WP_230839604.1">
    <property type="nucleotide sequence ID" value="NZ_CP063845.1"/>
</dbReference>
<dbReference type="Gene3D" id="1.10.8.730">
    <property type="match status" value="1"/>
</dbReference>
<evidence type="ECO:0000313" key="1">
    <source>
        <dbReference type="EMBL" id="UFP92613.1"/>
    </source>
</evidence>
<organism evidence="1 2">
    <name type="scientific">Gloeobacter morelensis MG652769</name>
    <dbReference type="NCBI Taxonomy" id="2781736"/>
    <lineage>
        <taxon>Bacteria</taxon>
        <taxon>Bacillati</taxon>
        <taxon>Cyanobacteriota</taxon>
        <taxon>Cyanophyceae</taxon>
        <taxon>Gloeobacterales</taxon>
        <taxon>Gloeobacteraceae</taxon>
        <taxon>Gloeobacter</taxon>
        <taxon>Gloeobacter morelensis</taxon>
    </lineage>
</organism>
<gene>
    <name evidence="1" type="ORF">ISF26_12230</name>
</gene>
<dbReference type="EMBL" id="CP063845">
    <property type="protein sequence ID" value="UFP92613.1"/>
    <property type="molecule type" value="Genomic_DNA"/>
</dbReference>